<evidence type="ECO:0000313" key="3">
    <source>
        <dbReference type="Proteomes" id="UP000595691"/>
    </source>
</evidence>
<protein>
    <submittedName>
        <fullName evidence="2">Uncharacterized protein</fullName>
    </submittedName>
</protein>
<gene>
    <name evidence="2" type="ORF">I5776_14240</name>
</gene>
<dbReference type="RefSeq" id="WP_202777047.1">
    <property type="nucleotide sequence ID" value="NZ_CP065425.1"/>
</dbReference>
<proteinExistence type="predicted"/>
<sequence>MKRSRVTMGSERRKAVRWERMSCDYGFGKKKSGPMGKEVMRLWVREEEKRSDGKGSHEAMGPGGRKAVRWERKSRGYGFGKKKSGPM</sequence>
<evidence type="ECO:0000313" key="2">
    <source>
        <dbReference type="EMBL" id="QQZ08227.1"/>
    </source>
</evidence>
<dbReference type="EMBL" id="CP065425">
    <property type="protein sequence ID" value="QQZ08227.1"/>
    <property type="molecule type" value="Genomic_DNA"/>
</dbReference>
<keyword evidence="3" id="KW-1185">Reference proteome</keyword>
<accession>A0ABX7E1J7</accession>
<dbReference type="Proteomes" id="UP000595691">
    <property type="component" value="Chromosome"/>
</dbReference>
<feature type="region of interest" description="Disordered" evidence="1">
    <location>
        <begin position="47"/>
        <end position="87"/>
    </location>
</feature>
<name>A0ABX7E1J7_9BACI</name>
<reference evidence="2 3" key="1">
    <citation type="submission" date="2020-11" db="EMBL/GenBank/DDBJ databases">
        <title>Taxonomic evaluation of the Bacillus sporothermodurans group of bacteria based on whole genome sequences.</title>
        <authorList>
            <person name="Fiedler G."/>
            <person name="Herbstmann A.-D."/>
            <person name="Doll E."/>
            <person name="Wenning M."/>
            <person name="Brinks E."/>
            <person name="Kabisch J."/>
            <person name="Breitenwieser F."/>
            <person name="Lappann M."/>
            <person name="Boehnlein C."/>
            <person name="Franz C."/>
        </authorList>
    </citation>
    <scope>NUCLEOTIDE SEQUENCE [LARGE SCALE GENOMIC DNA]</scope>
    <source>
        <strain evidence="2 3">JCM 19841</strain>
    </source>
</reference>
<organism evidence="2 3">
    <name type="scientific">Heyndrickxia vini</name>
    <dbReference type="NCBI Taxonomy" id="1476025"/>
    <lineage>
        <taxon>Bacteria</taxon>
        <taxon>Bacillati</taxon>
        <taxon>Bacillota</taxon>
        <taxon>Bacilli</taxon>
        <taxon>Bacillales</taxon>
        <taxon>Bacillaceae</taxon>
        <taxon>Heyndrickxia</taxon>
    </lineage>
</organism>
<feature type="compositionally biased region" description="Basic and acidic residues" evidence="1">
    <location>
        <begin position="47"/>
        <end position="57"/>
    </location>
</feature>
<evidence type="ECO:0000256" key="1">
    <source>
        <dbReference type="SAM" id="MobiDB-lite"/>
    </source>
</evidence>